<organism evidence="2 3">
    <name type="scientific">Caloramator proteoclasticus DSM 10124</name>
    <dbReference type="NCBI Taxonomy" id="1121262"/>
    <lineage>
        <taxon>Bacteria</taxon>
        <taxon>Bacillati</taxon>
        <taxon>Bacillota</taxon>
        <taxon>Clostridia</taxon>
        <taxon>Eubacteriales</taxon>
        <taxon>Clostridiaceae</taxon>
        <taxon>Caloramator</taxon>
    </lineage>
</organism>
<evidence type="ECO:0000259" key="1">
    <source>
        <dbReference type="Pfam" id="PF21522"/>
    </source>
</evidence>
<proteinExistence type="predicted"/>
<dbReference type="Pfam" id="PF21522">
    <property type="entry name" value="MreB-like_C"/>
    <property type="match status" value="1"/>
</dbReference>
<dbReference type="AlphaFoldDB" id="A0A1M4ZD23"/>
<dbReference type="RefSeq" id="WP_073249256.1">
    <property type="nucleotide sequence ID" value="NZ_FQVG01000039.1"/>
</dbReference>
<dbReference type="InterPro" id="IPR043129">
    <property type="entry name" value="ATPase_NBD"/>
</dbReference>
<reference evidence="3" key="1">
    <citation type="submission" date="2016-11" db="EMBL/GenBank/DDBJ databases">
        <authorList>
            <person name="Varghese N."/>
            <person name="Submissions S."/>
        </authorList>
    </citation>
    <scope>NUCLEOTIDE SEQUENCE [LARGE SCALE GENOMIC DNA]</scope>
    <source>
        <strain evidence="3">DSM 10124</strain>
    </source>
</reference>
<sequence>MRQRHQKEYFFYSLNGIDKKIIIEDVEVYPEGLGAIESSFDGIIIDIGGRTTDIAEIENMKVKNPFSLPAGTMNLYSDFIKVINDKHSLDLKINDVDRILRNGLKIYGEEKDISFALEVFREYVEKIISELQINYSIKTHDIKLTGGGAVLLAKAFLKRLPNAEIVDNPFFANAIGFKKVGESIWL</sequence>
<dbReference type="InterPro" id="IPR049067">
    <property type="entry name" value="MreB-like_C"/>
</dbReference>
<protein>
    <submittedName>
        <fullName evidence="2">Ppx/GppA phosphatase family protein</fullName>
    </submittedName>
</protein>
<evidence type="ECO:0000313" key="3">
    <source>
        <dbReference type="Proteomes" id="UP000184423"/>
    </source>
</evidence>
<evidence type="ECO:0000313" key="2">
    <source>
        <dbReference type="EMBL" id="SHF15953.1"/>
    </source>
</evidence>
<feature type="domain" description="Actin homologue MreB-like C-terminal" evidence="1">
    <location>
        <begin position="44"/>
        <end position="156"/>
    </location>
</feature>
<accession>A0A1M4ZD23</accession>
<name>A0A1M4ZD23_9CLOT</name>
<keyword evidence="3" id="KW-1185">Reference proteome</keyword>
<dbReference type="Proteomes" id="UP000184423">
    <property type="component" value="Unassembled WGS sequence"/>
</dbReference>
<dbReference type="Gene3D" id="3.30.420.40">
    <property type="match status" value="1"/>
</dbReference>
<dbReference type="SUPFAM" id="SSF53067">
    <property type="entry name" value="Actin-like ATPase domain"/>
    <property type="match status" value="1"/>
</dbReference>
<gene>
    <name evidence="2" type="ORF">SAMN02746091_01884</name>
</gene>
<dbReference type="EMBL" id="FQVG01000039">
    <property type="protein sequence ID" value="SHF15953.1"/>
    <property type="molecule type" value="Genomic_DNA"/>
</dbReference>